<keyword evidence="2" id="KW-1185">Reference proteome</keyword>
<proteinExistence type="predicted"/>
<evidence type="ECO:0000313" key="2">
    <source>
        <dbReference type="Proteomes" id="UP000289132"/>
    </source>
</evidence>
<accession>A0ABY0EY30</accession>
<organism evidence="1 2">
    <name type="scientific">Aliarcobacter trophiarum LMG 25534</name>
    <dbReference type="NCBI Taxonomy" id="1032241"/>
    <lineage>
        <taxon>Bacteria</taxon>
        <taxon>Pseudomonadati</taxon>
        <taxon>Campylobacterota</taxon>
        <taxon>Epsilonproteobacteria</taxon>
        <taxon>Campylobacterales</taxon>
        <taxon>Arcobacteraceae</taxon>
        <taxon>Aliarcobacter</taxon>
    </lineage>
</organism>
<dbReference type="RefSeq" id="WP_206731856.1">
    <property type="nucleotide sequence ID" value="NZ_PDKD01000015.1"/>
</dbReference>
<reference evidence="1 2" key="1">
    <citation type="submission" date="2017-10" db="EMBL/GenBank/DDBJ databases">
        <title>Genomics of the genus Arcobacter.</title>
        <authorList>
            <person name="Perez-Cataluna A."/>
            <person name="Figueras M.J."/>
        </authorList>
    </citation>
    <scope>NUCLEOTIDE SEQUENCE [LARGE SCALE GENOMIC DNA]</scope>
    <source>
        <strain evidence="1 2">LMG 25534</strain>
    </source>
</reference>
<sequence>MKNKIEKIYENRQNFVVIGLTGKTGSGCSTVEQKSNIKKFGDDFEKYVGKKYEDNGYEVEYRGLNLGFLDG</sequence>
<dbReference type="EMBL" id="PDKD01000015">
    <property type="protein sequence ID" value="RXJ89965.1"/>
    <property type="molecule type" value="Genomic_DNA"/>
</dbReference>
<feature type="non-terminal residue" evidence="1">
    <location>
        <position position="71"/>
    </location>
</feature>
<name>A0ABY0EY30_9BACT</name>
<dbReference type="Proteomes" id="UP000289132">
    <property type="component" value="Unassembled WGS sequence"/>
</dbReference>
<protein>
    <submittedName>
        <fullName evidence="1">Uncharacterized protein</fullName>
    </submittedName>
</protein>
<evidence type="ECO:0000313" key="1">
    <source>
        <dbReference type="EMBL" id="RXJ89965.1"/>
    </source>
</evidence>
<comment type="caution">
    <text evidence="1">The sequence shown here is derived from an EMBL/GenBank/DDBJ whole genome shotgun (WGS) entry which is preliminary data.</text>
</comment>
<gene>
    <name evidence="1" type="ORF">CRU87_08230</name>
</gene>